<evidence type="ECO:0000313" key="4">
    <source>
        <dbReference type="Proteomes" id="UP000265427"/>
    </source>
</evidence>
<gene>
    <name evidence="3" type="ORF">DYB36_004038</name>
</gene>
<dbReference type="GO" id="GO:0003723">
    <property type="term" value="F:RNA binding"/>
    <property type="evidence" value="ECO:0007669"/>
    <property type="project" value="UniProtKB-UniRule"/>
</dbReference>
<dbReference type="Gene3D" id="3.30.70.330">
    <property type="match status" value="1"/>
</dbReference>
<sequence length="177" mass="20185">MPILSSEPIKCRRCRRTGNTHPIHVGLLYMTSRRVYVGHVPAWLLAEKKAQDFFAKYGQVTALDIHRDPRDTQATGFCYVTFATVEDATLAETQMQQEYAAKESQMVARIAFARGLPHVEKEVPTNLTDKLVHVSQKHPSQSQTNYNEDDDDDLLFFSQLSQRSSQHVGSRRSHSEH</sequence>
<dbReference type="SUPFAM" id="SSF54928">
    <property type="entry name" value="RNA-binding domain, RBD"/>
    <property type="match status" value="1"/>
</dbReference>
<dbReference type="InterPro" id="IPR012677">
    <property type="entry name" value="Nucleotide-bd_a/b_plait_sf"/>
</dbReference>
<protein>
    <recommendedName>
        <fullName evidence="2">RRM domain-containing protein</fullName>
    </recommendedName>
</protein>
<dbReference type="EMBL" id="QUSZ01005555">
    <property type="protein sequence ID" value="RHY09189.1"/>
    <property type="molecule type" value="Genomic_DNA"/>
</dbReference>
<keyword evidence="1" id="KW-0694">RNA-binding</keyword>
<dbReference type="CDD" id="cd00590">
    <property type="entry name" value="RRM_SF"/>
    <property type="match status" value="1"/>
</dbReference>
<dbReference type="VEuPathDB" id="FungiDB:H257_00947"/>
<reference evidence="3 4" key="1">
    <citation type="submission" date="2018-08" db="EMBL/GenBank/DDBJ databases">
        <title>Aphanomyces genome sequencing and annotation.</title>
        <authorList>
            <person name="Minardi D."/>
            <person name="Oidtmann B."/>
            <person name="Van Der Giezen M."/>
            <person name="Studholme D.J."/>
        </authorList>
    </citation>
    <scope>NUCLEOTIDE SEQUENCE [LARGE SCALE GENOMIC DNA]</scope>
    <source>
        <strain evidence="3 4">Kv</strain>
    </source>
</reference>
<evidence type="ECO:0000256" key="1">
    <source>
        <dbReference type="PROSITE-ProRule" id="PRU00176"/>
    </source>
</evidence>
<dbReference type="AlphaFoldDB" id="A0A397ATV3"/>
<dbReference type="InterPro" id="IPR035979">
    <property type="entry name" value="RBD_domain_sf"/>
</dbReference>
<name>A0A397ATV3_APHAT</name>
<dbReference type="SMART" id="SM00360">
    <property type="entry name" value="RRM"/>
    <property type="match status" value="1"/>
</dbReference>
<proteinExistence type="predicted"/>
<accession>A0A397ATV3</accession>
<evidence type="ECO:0000259" key="2">
    <source>
        <dbReference type="PROSITE" id="PS50102"/>
    </source>
</evidence>
<dbReference type="Pfam" id="PF00076">
    <property type="entry name" value="RRM_1"/>
    <property type="match status" value="1"/>
</dbReference>
<comment type="caution">
    <text evidence="3">The sequence shown here is derived from an EMBL/GenBank/DDBJ whole genome shotgun (WGS) entry which is preliminary data.</text>
</comment>
<dbReference type="InterPro" id="IPR000504">
    <property type="entry name" value="RRM_dom"/>
</dbReference>
<dbReference type="PROSITE" id="PS50102">
    <property type="entry name" value="RRM"/>
    <property type="match status" value="1"/>
</dbReference>
<evidence type="ECO:0000313" key="3">
    <source>
        <dbReference type="EMBL" id="RHY09189.1"/>
    </source>
</evidence>
<dbReference type="Proteomes" id="UP000265427">
    <property type="component" value="Unassembled WGS sequence"/>
</dbReference>
<organism evidence="3 4">
    <name type="scientific">Aphanomyces astaci</name>
    <name type="common">Crayfish plague agent</name>
    <dbReference type="NCBI Taxonomy" id="112090"/>
    <lineage>
        <taxon>Eukaryota</taxon>
        <taxon>Sar</taxon>
        <taxon>Stramenopiles</taxon>
        <taxon>Oomycota</taxon>
        <taxon>Saprolegniomycetes</taxon>
        <taxon>Saprolegniales</taxon>
        <taxon>Verrucalvaceae</taxon>
        <taxon>Aphanomyces</taxon>
    </lineage>
</organism>
<feature type="domain" description="RRM" evidence="2">
    <location>
        <begin position="33"/>
        <end position="115"/>
    </location>
</feature>